<dbReference type="GO" id="GO:0035332">
    <property type="term" value="P:positive regulation of hippo signaling"/>
    <property type="evidence" value="ECO:0007669"/>
    <property type="project" value="TreeGrafter"/>
</dbReference>
<sequence length="316" mass="36482">MSDHSSLVATFREKLRPRYYGKSSGANSRYIKENVYFNGIALKESLLHDNEYQETQTPKRMLLGHGNRKTAAVLYPNNNNKCFELEKGCFIYQNPTSHYGDNDFVHKFTDMSLIDELGVVNSNYTQSLDTNTYKLKKTDREEIRKRLVEGYHNTRKSTKKSSLESRLQNGSNLQLCFMNEQSSDTELPINDCDISAEDEKLKSSAELKQGLSLAKNRARAHMISDQRNCVISAVIKESLSKVGVKLDNDRRRVSRHFLMRLNLAQLQVIVNDLHSYIEYLNESLVNLLLERDELHMAKDSMLVDIEDLKHVTRMSY</sequence>
<evidence type="ECO:0000313" key="4">
    <source>
        <dbReference type="RefSeq" id="XP_025422618.1"/>
    </source>
</evidence>
<evidence type="ECO:0000313" key="3">
    <source>
        <dbReference type="Proteomes" id="UP000694846"/>
    </source>
</evidence>
<organism evidence="3 4">
    <name type="scientific">Sipha flava</name>
    <name type="common">yellow sugarcane aphid</name>
    <dbReference type="NCBI Taxonomy" id="143950"/>
    <lineage>
        <taxon>Eukaryota</taxon>
        <taxon>Metazoa</taxon>
        <taxon>Ecdysozoa</taxon>
        <taxon>Arthropoda</taxon>
        <taxon>Hexapoda</taxon>
        <taxon>Insecta</taxon>
        <taxon>Pterygota</taxon>
        <taxon>Neoptera</taxon>
        <taxon>Paraneoptera</taxon>
        <taxon>Hemiptera</taxon>
        <taxon>Sternorrhyncha</taxon>
        <taxon>Aphidomorpha</taxon>
        <taxon>Aphidoidea</taxon>
        <taxon>Aphididae</taxon>
        <taxon>Sipha</taxon>
    </lineage>
</organism>
<dbReference type="PANTHER" id="PTHR13103">
    <property type="entry name" value="SCHWANNOMIN INTERACTING PROTEIN 1"/>
    <property type="match status" value="1"/>
</dbReference>
<dbReference type="OrthoDB" id="6260144at2759"/>
<keyword evidence="1" id="KW-0175">Coiled coil</keyword>
<dbReference type="InterPro" id="IPR039045">
    <property type="entry name" value="SCHIP_1"/>
</dbReference>
<feature type="domain" description="Schwannomin interacting protein 1 C-terminal" evidence="2">
    <location>
        <begin position="189"/>
        <end position="309"/>
    </location>
</feature>
<dbReference type="CTD" id="29970"/>
<dbReference type="AlphaFoldDB" id="A0A8B8GHY5"/>
<dbReference type="InterPro" id="IPR015649">
    <property type="entry name" value="SCHIP_1_C"/>
</dbReference>
<dbReference type="Pfam" id="PF10148">
    <property type="entry name" value="SCHIP-1_C"/>
    <property type="match status" value="1"/>
</dbReference>
<gene>
    <name evidence="4" type="primary">LOC112692222</name>
</gene>
<name>A0A8B8GHY5_9HEMI</name>
<evidence type="ECO:0000259" key="2">
    <source>
        <dbReference type="Pfam" id="PF10148"/>
    </source>
</evidence>
<dbReference type="GO" id="GO:0005886">
    <property type="term" value="C:plasma membrane"/>
    <property type="evidence" value="ECO:0007669"/>
    <property type="project" value="TreeGrafter"/>
</dbReference>
<accession>A0A8B8GHY5</accession>
<dbReference type="RefSeq" id="XP_025422618.1">
    <property type="nucleotide sequence ID" value="XM_025566833.1"/>
</dbReference>
<keyword evidence="3" id="KW-1185">Reference proteome</keyword>
<dbReference type="GO" id="GO:0030054">
    <property type="term" value="C:cell junction"/>
    <property type="evidence" value="ECO:0007669"/>
    <property type="project" value="TreeGrafter"/>
</dbReference>
<proteinExistence type="predicted"/>
<evidence type="ECO:0000256" key="1">
    <source>
        <dbReference type="ARBA" id="ARBA00023054"/>
    </source>
</evidence>
<dbReference type="Proteomes" id="UP000694846">
    <property type="component" value="Unplaced"/>
</dbReference>
<protein>
    <submittedName>
        <fullName evidence="4">Schwannomin-interacting protein 1</fullName>
    </submittedName>
</protein>
<dbReference type="PANTHER" id="PTHR13103:SF2">
    <property type="entry name" value="IQCJ-SCHIP1 READTHROUGH TRANSCRIPT PROTEIN-RELATED"/>
    <property type="match status" value="1"/>
</dbReference>
<dbReference type="GeneID" id="112692222"/>
<reference evidence="4" key="1">
    <citation type="submission" date="2025-08" db="UniProtKB">
        <authorList>
            <consortium name="RefSeq"/>
        </authorList>
    </citation>
    <scope>IDENTIFICATION</scope>
    <source>
        <tissue evidence="4">Whole body</tissue>
    </source>
</reference>